<keyword evidence="1" id="KW-0472">Membrane</keyword>
<dbReference type="GO" id="GO:0043252">
    <property type="term" value="P:sodium-independent organic anion transport"/>
    <property type="evidence" value="ECO:0007669"/>
    <property type="project" value="TreeGrafter"/>
</dbReference>
<feature type="transmembrane region" description="Helical" evidence="1">
    <location>
        <begin position="168"/>
        <end position="191"/>
    </location>
</feature>
<dbReference type="STRING" id="246437.L9L6V8"/>
<evidence type="ECO:0000313" key="2">
    <source>
        <dbReference type="EMBL" id="ELW70726.1"/>
    </source>
</evidence>
<proteinExistence type="predicted"/>
<evidence type="ECO:0000256" key="1">
    <source>
        <dbReference type="SAM" id="Phobius"/>
    </source>
</evidence>
<reference evidence="3" key="1">
    <citation type="submission" date="2012-07" db="EMBL/GenBank/DDBJ databases">
        <title>Genome of the Chinese tree shrew, a rising model animal genetically related to primates.</title>
        <authorList>
            <person name="Zhang G."/>
            <person name="Fan Y."/>
            <person name="Yao Y."/>
            <person name="Huang Z."/>
        </authorList>
    </citation>
    <scope>NUCLEOTIDE SEQUENCE [LARGE SCALE GENOMIC DNA]</scope>
</reference>
<gene>
    <name evidence="2" type="ORF">TREES_T100016723</name>
</gene>
<dbReference type="GO" id="GO:0015732">
    <property type="term" value="P:prostaglandin transport"/>
    <property type="evidence" value="ECO:0007669"/>
    <property type="project" value="TreeGrafter"/>
</dbReference>
<evidence type="ECO:0000313" key="3">
    <source>
        <dbReference type="Proteomes" id="UP000011518"/>
    </source>
</evidence>
<dbReference type="EMBL" id="KB320486">
    <property type="protein sequence ID" value="ELW70726.1"/>
    <property type="molecule type" value="Genomic_DNA"/>
</dbReference>
<dbReference type="PANTHER" id="PTHR11388">
    <property type="entry name" value="ORGANIC ANION TRANSPORTER"/>
    <property type="match status" value="1"/>
</dbReference>
<dbReference type="InParanoid" id="L9L6V8"/>
<dbReference type="AlphaFoldDB" id="L9L6V8"/>
<feature type="transmembrane region" description="Helical" evidence="1">
    <location>
        <begin position="86"/>
        <end position="104"/>
    </location>
</feature>
<dbReference type="GO" id="GO:0015347">
    <property type="term" value="F:sodium-independent organic anion transmembrane transporter activity"/>
    <property type="evidence" value="ECO:0007669"/>
    <property type="project" value="TreeGrafter"/>
</dbReference>
<dbReference type="Pfam" id="PF03137">
    <property type="entry name" value="OATP"/>
    <property type="match status" value="2"/>
</dbReference>
<keyword evidence="3" id="KW-1185">Reference proteome</keyword>
<protein>
    <submittedName>
        <fullName evidence="2">Solute carrier organic anion transporter family member 3A1</fullName>
    </submittedName>
</protein>
<sequence length="337" mass="37795">MSGPFVEMVSVGYHSNRIAPQGSSRGLGHCTSASRRYQETTVLLECRFIPPPLIFGAGIDSTCLFWSTFCGEQGACALYDNVVYRYLYVSIAIALKSFAFLLYTTTWQCLRKNYKRYIKNHEGGLSTSFIPPPLIFGAGIDSTCLFWSTFCGEQGACALYDNVVYRYLYVSIAIALKSFAFLLYTTTWQCLRKNYKRYIKNHEGGLSTTTSAELSQPFIILGFILAKNQPQLTLMSYAPQITTPKASSRSPKSAQSTKTLRLRKPAPSHIHLQKTPLREAEGLTLFLFLQRTAHHYPQTSRPALARSVLPKNPKVPVWSIQPVCDPLRPQAQACDED</sequence>
<dbReference type="Proteomes" id="UP000011518">
    <property type="component" value="Unassembled WGS sequence"/>
</dbReference>
<accession>L9L6V8</accession>
<organism evidence="2 3">
    <name type="scientific">Tupaia chinensis</name>
    <name type="common">Chinese tree shrew</name>
    <name type="synonym">Tupaia belangeri chinensis</name>
    <dbReference type="NCBI Taxonomy" id="246437"/>
    <lineage>
        <taxon>Eukaryota</taxon>
        <taxon>Metazoa</taxon>
        <taxon>Chordata</taxon>
        <taxon>Craniata</taxon>
        <taxon>Vertebrata</taxon>
        <taxon>Euteleostomi</taxon>
        <taxon>Mammalia</taxon>
        <taxon>Eutheria</taxon>
        <taxon>Euarchontoglires</taxon>
        <taxon>Scandentia</taxon>
        <taxon>Tupaiidae</taxon>
        <taxon>Tupaia</taxon>
    </lineage>
</organism>
<dbReference type="PANTHER" id="PTHR11388:SF86">
    <property type="entry name" value="SOLUTE CARRIER ORGANIC ANION TRANSPORTER FAMILY MEMBER 3A1"/>
    <property type="match status" value="1"/>
</dbReference>
<keyword evidence="1" id="KW-0812">Transmembrane</keyword>
<keyword evidence="1" id="KW-1133">Transmembrane helix</keyword>
<reference evidence="3" key="2">
    <citation type="journal article" date="2013" name="Nat. Commun.">
        <title>Genome of the Chinese tree shrew.</title>
        <authorList>
            <person name="Fan Y."/>
            <person name="Huang Z.Y."/>
            <person name="Cao C.C."/>
            <person name="Chen C.S."/>
            <person name="Chen Y.X."/>
            <person name="Fan D.D."/>
            <person name="He J."/>
            <person name="Hou H.L."/>
            <person name="Hu L."/>
            <person name="Hu X.T."/>
            <person name="Jiang X.T."/>
            <person name="Lai R."/>
            <person name="Lang Y.S."/>
            <person name="Liang B."/>
            <person name="Liao S.G."/>
            <person name="Mu D."/>
            <person name="Ma Y.Y."/>
            <person name="Niu Y.Y."/>
            <person name="Sun X.Q."/>
            <person name="Xia J.Q."/>
            <person name="Xiao J."/>
            <person name="Xiong Z.Q."/>
            <person name="Xu L."/>
            <person name="Yang L."/>
            <person name="Zhang Y."/>
            <person name="Zhao W."/>
            <person name="Zhao X.D."/>
            <person name="Zheng Y.T."/>
            <person name="Zhou J.M."/>
            <person name="Zhu Y.B."/>
            <person name="Zhang G.J."/>
            <person name="Wang J."/>
            <person name="Yao Y.G."/>
        </authorList>
    </citation>
    <scope>NUCLEOTIDE SEQUENCE [LARGE SCALE GENOMIC DNA]</scope>
</reference>
<name>L9L6V8_TUPCH</name>
<dbReference type="InterPro" id="IPR004156">
    <property type="entry name" value="OATP"/>
</dbReference>
<feature type="transmembrane region" description="Helical" evidence="1">
    <location>
        <begin position="125"/>
        <end position="148"/>
    </location>
</feature>
<dbReference type="GO" id="GO:0016323">
    <property type="term" value="C:basolateral plasma membrane"/>
    <property type="evidence" value="ECO:0007669"/>
    <property type="project" value="TreeGrafter"/>
</dbReference>